<feature type="domain" description="Polyphosphate kinase-2-related" evidence="3">
    <location>
        <begin position="83"/>
        <end position="308"/>
    </location>
</feature>
<accession>A0A951UBG5</accession>
<dbReference type="PANTHER" id="PTHR34383:SF3">
    <property type="entry name" value="POLYPHOSPHATE:AMP PHOSPHOTRANSFERASE"/>
    <property type="match status" value="1"/>
</dbReference>
<evidence type="ECO:0000313" key="4">
    <source>
        <dbReference type="EMBL" id="MBW4546869.1"/>
    </source>
</evidence>
<dbReference type="PANTHER" id="PTHR34383">
    <property type="entry name" value="POLYPHOSPHATE:AMP PHOSPHOTRANSFERASE-RELATED"/>
    <property type="match status" value="1"/>
</dbReference>
<feature type="region of interest" description="Disordered" evidence="2">
    <location>
        <begin position="1"/>
        <end position="36"/>
    </location>
</feature>
<dbReference type="Pfam" id="PF03976">
    <property type="entry name" value="PPK2"/>
    <property type="match status" value="1"/>
</dbReference>
<dbReference type="NCBIfam" id="TIGR03709">
    <property type="entry name" value="PPK2_rel_1"/>
    <property type="match status" value="1"/>
</dbReference>
<feature type="coiled-coil region" evidence="1">
    <location>
        <begin position="77"/>
        <end position="111"/>
    </location>
</feature>
<dbReference type="EMBL" id="JAHHIF010000031">
    <property type="protein sequence ID" value="MBW4546869.1"/>
    <property type="molecule type" value="Genomic_DNA"/>
</dbReference>
<feature type="compositionally biased region" description="Low complexity" evidence="2">
    <location>
        <begin position="1"/>
        <end position="11"/>
    </location>
</feature>
<dbReference type="SUPFAM" id="SSF52540">
    <property type="entry name" value="P-loop containing nucleoside triphosphate hydrolases"/>
    <property type="match status" value="1"/>
</dbReference>
<dbReference type="InterPro" id="IPR022300">
    <property type="entry name" value="PPK2-rel_1"/>
</dbReference>
<evidence type="ECO:0000313" key="5">
    <source>
        <dbReference type="Proteomes" id="UP000753908"/>
    </source>
</evidence>
<dbReference type="GO" id="GO:0016301">
    <property type="term" value="F:kinase activity"/>
    <property type="evidence" value="ECO:0007669"/>
    <property type="project" value="UniProtKB-KW"/>
</dbReference>
<evidence type="ECO:0000259" key="3">
    <source>
        <dbReference type="Pfam" id="PF03976"/>
    </source>
</evidence>
<dbReference type="InterPro" id="IPR022488">
    <property type="entry name" value="PPK2-related"/>
</dbReference>
<organism evidence="4 5">
    <name type="scientific">Symplocastrum torsivum CPER-KK1</name>
    <dbReference type="NCBI Taxonomy" id="450513"/>
    <lineage>
        <taxon>Bacteria</taxon>
        <taxon>Bacillati</taxon>
        <taxon>Cyanobacteriota</taxon>
        <taxon>Cyanophyceae</taxon>
        <taxon>Oscillatoriophycideae</taxon>
        <taxon>Oscillatoriales</taxon>
        <taxon>Microcoleaceae</taxon>
        <taxon>Symplocastrum</taxon>
    </lineage>
</organism>
<dbReference type="GO" id="GO:0016776">
    <property type="term" value="F:phosphotransferase activity, phosphate group as acceptor"/>
    <property type="evidence" value="ECO:0007669"/>
    <property type="project" value="InterPro"/>
</dbReference>
<evidence type="ECO:0000256" key="2">
    <source>
        <dbReference type="SAM" id="MobiDB-lite"/>
    </source>
</evidence>
<feature type="compositionally biased region" description="Low complexity" evidence="2">
    <location>
        <begin position="26"/>
        <end position="36"/>
    </location>
</feature>
<name>A0A951UBG5_9CYAN</name>
<protein>
    <submittedName>
        <fullName evidence="4">Polyphosphate kinase 2 family protein</fullName>
    </submittedName>
</protein>
<dbReference type="InterPro" id="IPR027417">
    <property type="entry name" value="P-loop_NTPase"/>
</dbReference>
<gene>
    <name evidence="4" type="ORF">KME25_20860</name>
</gene>
<keyword evidence="4" id="KW-0418">Kinase</keyword>
<dbReference type="Proteomes" id="UP000753908">
    <property type="component" value="Unassembled WGS sequence"/>
</dbReference>
<sequence length="323" mass="37305">MSKQKNSSNSKTTPVDGIAEAEAPKTKQAAAKAETKAAIVTAPENVILDNPPPQPNYPSYRVLPGKPITLANFDPDASEHYKKKKDVEAELENQRKRISNLQQRLYAENQRSLLIVLQAMDTGGKDGTIKNVFSGVNPQGCQVWSFKKPSDEETSHDFLWRYHNRAPQRGMITIFNRSHYEDVLIVRVKNLVLEDVWRKRYHTINEFEQMLTFNNITVVKFYLHISKDEQKRRLESRLEDPDKRWKFSSNDIQERLLWDDYQLAFEEAMNNCSTDYAPWYVVPANNKWYRNLVIARTLADTLEAMNPQYPAAEAGLENTVIPD</sequence>
<comment type="caution">
    <text evidence="4">The sequence shown here is derived from an EMBL/GenBank/DDBJ whole genome shotgun (WGS) entry which is preliminary data.</text>
</comment>
<dbReference type="GO" id="GO:0006797">
    <property type="term" value="P:polyphosphate metabolic process"/>
    <property type="evidence" value="ECO:0007669"/>
    <property type="project" value="InterPro"/>
</dbReference>
<evidence type="ECO:0000256" key="1">
    <source>
        <dbReference type="SAM" id="Coils"/>
    </source>
</evidence>
<keyword evidence="1" id="KW-0175">Coiled coil</keyword>
<dbReference type="AlphaFoldDB" id="A0A951UBG5"/>
<proteinExistence type="predicted"/>
<reference evidence="4" key="1">
    <citation type="submission" date="2021-05" db="EMBL/GenBank/DDBJ databases">
        <authorList>
            <person name="Pietrasiak N."/>
            <person name="Ward R."/>
            <person name="Stajich J.E."/>
            <person name="Kurbessoian T."/>
        </authorList>
    </citation>
    <scope>NUCLEOTIDE SEQUENCE</scope>
    <source>
        <strain evidence="4">CPER-KK1</strain>
    </source>
</reference>
<reference evidence="4" key="2">
    <citation type="journal article" date="2022" name="Microbiol. Resour. Announc.">
        <title>Metagenome Sequencing to Explore Phylogenomics of Terrestrial Cyanobacteria.</title>
        <authorList>
            <person name="Ward R.D."/>
            <person name="Stajich J.E."/>
            <person name="Johansen J.R."/>
            <person name="Huntemann M."/>
            <person name="Clum A."/>
            <person name="Foster B."/>
            <person name="Foster B."/>
            <person name="Roux S."/>
            <person name="Palaniappan K."/>
            <person name="Varghese N."/>
            <person name="Mukherjee S."/>
            <person name="Reddy T.B.K."/>
            <person name="Daum C."/>
            <person name="Copeland A."/>
            <person name="Chen I.A."/>
            <person name="Ivanova N.N."/>
            <person name="Kyrpides N.C."/>
            <person name="Shapiro N."/>
            <person name="Eloe-Fadrosh E.A."/>
            <person name="Pietrasiak N."/>
        </authorList>
    </citation>
    <scope>NUCLEOTIDE SEQUENCE</scope>
    <source>
        <strain evidence="4">CPER-KK1</strain>
    </source>
</reference>
<keyword evidence="4" id="KW-0808">Transferase</keyword>
<dbReference type="Gene3D" id="3.40.50.300">
    <property type="entry name" value="P-loop containing nucleotide triphosphate hydrolases"/>
    <property type="match status" value="1"/>
</dbReference>